<dbReference type="EMBL" id="JAPQKH010000004">
    <property type="protein sequence ID" value="KAJ5100968.1"/>
    <property type="molecule type" value="Genomic_DNA"/>
</dbReference>
<organism evidence="1 2">
    <name type="scientific">Penicillium angulare</name>
    <dbReference type="NCBI Taxonomy" id="116970"/>
    <lineage>
        <taxon>Eukaryota</taxon>
        <taxon>Fungi</taxon>
        <taxon>Dikarya</taxon>
        <taxon>Ascomycota</taxon>
        <taxon>Pezizomycotina</taxon>
        <taxon>Eurotiomycetes</taxon>
        <taxon>Eurotiomycetidae</taxon>
        <taxon>Eurotiales</taxon>
        <taxon>Aspergillaceae</taxon>
        <taxon>Penicillium</taxon>
    </lineage>
</organism>
<dbReference type="AlphaFoldDB" id="A0A9W9FIZ3"/>
<gene>
    <name evidence="1" type="ORF">N7456_007020</name>
</gene>
<evidence type="ECO:0000313" key="1">
    <source>
        <dbReference type="EMBL" id="KAJ5100968.1"/>
    </source>
</evidence>
<sequence length="219" mass="25904">MPYYNEENLDESDPICEIDDAKTIQMDSPEFWKAVHNFDLPAIPDTVKLSESTSPTTFTRYSACRDFDITRLFQDPEFNARQSENGSNDNSVIVESEFLTYEAFESLQDSHKMRYFDKLTAASTSWALFEKSCPRLDKFVFQHYDNNNYLSWNELSLSLQDNVKQRWSLSETPSPNLASRHEYGNTGSLVHWYDDELRWDSANMRYELKRYRSPRFIFR</sequence>
<protein>
    <submittedName>
        <fullName evidence="1">Uncharacterized protein</fullName>
    </submittedName>
</protein>
<comment type="caution">
    <text evidence="1">The sequence shown here is derived from an EMBL/GenBank/DDBJ whole genome shotgun (WGS) entry which is preliminary data.</text>
</comment>
<dbReference type="Proteomes" id="UP001149165">
    <property type="component" value="Unassembled WGS sequence"/>
</dbReference>
<reference evidence="1" key="2">
    <citation type="journal article" date="2023" name="IMA Fungus">
        <title>Comparative genomic study of the Penicillium genus elucidates a diverse pangenome and 15 lateral gene transfer events.</title>
        <authorList>
            <person name="Petersen C."/>
            <person name="Sorensen T."/>
            <person name="Nielsen M.R."/>
            <person name="Sondergaard T.E."/>
            <person name="Sorensen J.L."/>
            <person name="Fitzpatrick D.A."/>
            <person name="Frisvad J.C."/>
            <person name="Nielsen K.L."/>
        </authorList>
    </citation>
    <scope>NUCLEOTIDE SEQUENCE</scope>
    <source>
        <strain evidence="1">IBT 30069</strain>
    </source>
</reference>
<keyword evidence="2" id="KW-1185">Reference proteome</keyword>
<proteinExistence type="predicted"/>
<dbReference type="OrthoDB" id="4368044at2759"/>
<reference evidence="1" key="1">
    <citation type="submission" date="2022-11" db="EMBL/GenBank/DDBJ databases">
        <authorList>
            <person name="Petersen C."/>
        </authorList>
    </citation>
    <scope>NUCLEOTIDE SEQUENCE</scope>
    <source>
        <strain evidence="1">IBT 30069</strain>
    </source>
</reference>
<evidence type="ECO:0000313" key="2">
    <source>
        <dbReference type="Proteomes" id="UP001149165"/>
    </source>
</evidence>
<name>A0A9W9FIZ3_9EURO</name>
<accession>A0A9W9FIZ3</accession>